<protein>
    <submittedName>
        <fullName evidence="1">Uncharacterized protein</fullName>
    </submittedName>
</protein>
<organism evidence="1 2">
    <name type="scientific">Vallitalea guaymasensis</name>
    <dbReference type="NCBI Taxonomy" id="1185412"/>
    <lineage>
        <taxon>Bacteria</taxon>
        <taxon>Bacillati</taxon>
        <taxon>Bacillota</taxon>
        <taxon>Clostridia</taxon>
        <taxon>Lachnospirales</taxon>
        <taxon>Vallitaleaceae</taxon>
        <taxon>Vallitalea</taxon>
    </lineage>
</organism>
<gene>
    <name evidence="1" type="ORF">HYG85_20525</name>
</gene>
<name>A0A8J8SDT9_9FIRM</name>
<accession>A0A8J8SDT9</accession>
<dbReference type="EMBL" id="CP058561">
    <property type="protein sequence ID" value="QUH31177.1"/>
    <property type="molecule type" value="Genomic_DNA"/>
</dbReference>
<evidence type="ECO:0000313" key="2">
    <source>
        <dbReference type="Proteomes" id="UP000677305"/>
    </source>
</evidence>
<reference evidence="1 2" key="1">
    <citation type="submission" date="2020-07" db="EMBL/GenBank/DDBJ databases">
        <title>Vallitalea guaymasensis genome.</title>
        <authorList>
            <person name="Postec A."/>
        </authorList>
    </citation>
    <scope>NUCLEOTIDE SEQUENCE [LARGE SCALE GENOMIC DNA]</scope>
    <source>
        <strain evidence="1 2">Ra1766G1</strain>
    </source>
</reference>
<evidence type="ECO:0000313" key="1">
    <source>
        <dbReference type="EMBL" id="QUH31177.1"/>
    </source>
</evidence>
<keyword evidence="2" id="KW-1185">Reference proteome</keyword>
<dbReference type="RefSeq" id="WP_212691253.1">
    <property type="nucleotide sequence ID" value="NZ_CP058561.1"/>
</dbReference>
<dbReference type="KEGG" id="vgu:HYG85_20525"/>
<sequence length="67" mass="8018">MGKIKRRDFTHYHTKIITRNLLGYSFNYEIGTMLPEKFIESNRDKEEEYLEASDIIKNDLNGTKYLD</sequence>
<proteinExistence type="predicted"/>
<dbReference type="Proteomes" id="UP000677305">
    <property type="component" value="Chromosome"/>
</dbReference>
<dbReference type="AlphaFoldDB" id="A0A8J8SDT9"/>